<reference evidence="2" key="1">
    <citation type="journal article" date="2019" name="Int. J. Syst. Evol. Microbiol.">
        <title>The Global Catalogue of Microorganisms (GCM) 10K type strain sequencing project: providing services to taxonomists for standard genome sequencing and annotation.</title>
        <authorList>
            <consortium name="The Broad Institute Genomics Platform"/>
            <consortium name="The Broad Institute Genome Sequencing Center for Infectious Disease"/>
            <person name="Wu L."/>
            <person name="Ma J."/>
        </authorList>
    </citation>
    <scope>NUCLEOTIDE SEQUENCE [LARGE SCALE GENOMIC DNA]</scope>
    <source>
        <strain evidence="2">VKM B-3159</strain>
    </source>
</reference>
<organism evidence="1 2">
    <name type="scientific">Methylophilus aquaticus</name>
    <dbReference type="NCBI Taxonomy" id="1971610"/>
    <lineage>
        <taxon>Bacteria</taxon>
        <taxon>Pseudomonadati</taxon>
        <taxon>Pseudomonadota</taxon>
        <taxon>Betaproteobacteria</taxon>
        <taxon>Nitrosomonadales</taxon>
        <taxon>Methylophilaceae</taxon>
        <taxon>Methylophilus</taxon>
    </lineage>
</organism>
<keyword evidence="2" id="KW-1185">Reference proteome</keyword>
<dbReference type="EMBL" id="JAVCAP010000021">
    <property type="protein sequence ID" value="MDP8568242.1"/>
    <property type="molecule type" value="Genomic_DNA"/>
</dbReference>
<accession>A0ABT9JUH0</accession>
<sequence>MQHAGRTWAYSYRNLFELCSEKKLAKVAGRISAQYAKLTKDWTSERNSEWSCRIYFTTKMILNATVLLNSLEFARTCGLRAANPYFEYYAALSLLRGLVYTIPTEDWNSGELMAISHTRAINVAFDWVAKFNKSLAADMKKTALQLKAQRELIAYKAPASGDKNLGANYDLTDFLTILAEVAEFNSELLEGSITKNANPASFEVLDEHIHQIATVEVEGFTFSDDEDYWRLGYVQRKTRRPYHLGLFMHPGQSEDFIGAWDGDEDAGEAFSNGSPSKWQAIFDVP</sequence>
<name>A0ABT9JUH0_9PROT</name>
<comment type="caution">
    <text evidence="1">The sequence shown here is derived from an EMBL/GenBank/DDBJ whole genome shotgun (WGS) entry which is preliminary data.</text>
</comment>
<protein>
    <submittedName>
        <fullName evidence="1">Uncharacterized protein</fullName>
    </submittedName>
</protein>
<dbReference type="RefSeq" id="WP_306389965.1">
    <property type="nucleotide sequence ID" value="NZ_JAVCAP010000021.1"/>
</dbReference>
<gene>
    <name evidence="1" type="ORF">Q9291_10320</name>
</gene>
<proteinExistence type="predicted"/>
<dbReference type="Proteomes" id="UP001225906">
    <property type="component" value="Unassembled WGS sequence"/>
</dbReference>
<evidence type="ECO:0000313" key="1">
    <source>
        <dbReference type="EMBL" id="MDP8568242.1"/>
    </source>
</evidence>
<evidence type="ECO:0000313" key="2">
    <source>
        <dbReference type="Proteomes" id="UP001225906"/>
    </source>
</evidence>